<evidence type="ECO:0008006" key="3">
    <source>
        <dbReference type="Google" id="ProtNLM"/>
    </source>
</evidence>
<dbReference type="KEGG" id="xdi:EZH22_08065"/>
<dbReference type="EMBL" id="CP063362">
    <property type="protein sequence ID" value="QRG08252.1"/>
    <property type="molecule type" value="Genomic_DNA"/>
</dbReference>
<dbReference type="InterPro" id="IPR027417">
    <property type="entry name" value="P-loop_NTPase"/>
</dbReference>
<sequence>MKKSWATFEDKVRDIANLIWGRYPTPENVGGVAIDAVLHLDPQLSVLIEITEERQLGKVREDVTKLVTAQNALYAKRVIARSYCVIDAETVTESMKEAGRAANIKVLTIFEFSKLFFDFSSYKVGRLNAPFGSAINPITGEKDDTEYVPVRYRVDGSGADIGTAEIAELLKKGQHIILLGEYGSGKSRCIREAFRYMADRADADFNHPISIDLREMWGLKRGVELLNRHLADLGLDKLSGSAVRAFNAGSVTLLLDGFDELGSQAWNNDPARLRAIRAQALQGVKDIIQRSQSGVLIAGREHYFPSNDEMFQALGVRQSACTIIRSKKEFTDEELQEFFDQRGIDVEIPSWLPRRPLICQTINELPEEDREKMFDVSASETAFWDHFMRVLCVRDARINVAFDPDAIYGVLKRLGRITRTKPSNVGPITLSDLQRAFEDIVGQAPGEEASVMLQRLPSLGRLGTETDDRQFTDTYILDGLRAKDVGEIALTSLELLKDVLSTSWTNGLDSLGQMILASDARCSDKKLIDLAHQAAVSNNKTLASDAIATLLSRKADPLDFGKLNLSAGHFIFIDFSRRDIMNLTLTECTFANIIFDNRPTKNVMISSSLAEKVTGATSVKGLPPWVSLTADKYESADNTASIRRIGLKPAQQMLATTIRKTFFQKGAGRKEEALTRGFARLGAPGLATKVINMLIAEGLVEKVKGQEGALYIPVRKHTGRMKQLLAELTTSNDPLWLAVSDLK</sequence>
<name>A0A974PR94_9HYPH</name>
<dbReference type="SUPFAM" id="SSF52540">
    <property type="entry name" value="P-loop containing nucleoside triphosphate hydrolases"/>
    <property type="match status" value="1"/>
</dbReference>
<evidence type="ECO:0000313" key="1">
    <source>
        <dbReference type="EMBL" id="QRG08252.1"/>
    </source>
</evidence>
<organism evidence="1 2">
    <name type="scientific">Xanthobacter dioxanivorans</name>
    <dbReference type="NCBI Taxonomy" id="2528964"/>
    <lineage>
        <taxon>Bacteria</taxon>
        <taxon>Pseudomonadati</taxon>
        <taxon>Pseudomonadota</taxon>
        <taxon>Alphaproteobacteria</taxon>
        <taxon>Hyphomicrobiales</taxon>
        <taxon>Xanthobacteraceae</taxon>
        <taxon>Xanthobacter</taxon>
    </lineage>
</organism>
<dbReference type="Proteomes" id="UP000596427">
    <property type="component" value="Chromosome"/>
</dbReference>
<dbReference type="Gene3D" id="3.40.50.300">
    <property type="entry name" value="P-loop containing nucleotide triphosphate hydrolases"/>
    <property type="match status" value="1"/>
</dbReference>
<gene>
    <name evidence="1" type="ORF">EZH22_08065</name>
</gene>
<keyword evidence="2" id="KW-1185">Reference proteome</keyword>
<protein>
    <recommendedName>
        <fullName evidence="3">NACHT domain-containing protein</fullName>
    </recommendedName>
</protein>
<accession>A0A974PR94</accession>
<evidence type="ECO:0000313" key="2">
    <source>
        <dbReference type="Proteomes" id="UP000596427"/>
    </source>
</evidence>
<proteinExistence type="predicted"/>
<dbReference type="AlphaFoldDB" id="A0A974PR94"/>
<dbReference type="RefSeq" id="WP_203195165.1">
    <property type="nucleotide sequence ID" value="NZ_CP063362.1"/>
</dbReference>
<reference evidence="1 2" key="1">
    <citation type="submission" date="2020-10" db="EMBL/GenBank/DDBJ databases">
        <title>Degradation of 1,4-Dioxane by Xanthobacter sp. YN2, via a Novel Group-2 Soluble Di-Iron Monooxygenase.</title>
        <authorList>
            <person name="Ma F."/>
            <person name="Wang Y."/>
            <person name="Yang J."/>
            <person name="Guo H."/>
            <person name="Su D."/>
            <person name="Yu L."/>
        </authorList>
    </citation>
    <scope>NUCLEOTIDE SEQUENCE [LARGE SCALE GENOMIC DNA]</scope>
    <source>
        <strain evidence="1 2">YN2</strain>
    </source>
</reference>